<dbReference type="GeneID" id="54475866"/>
<dbReference type="EMBL" id="MU001643">
    <property type="protein sequence ID" value="KAF2478564.1"/>
    <property type="molecule type" value="Genomic_DNA"/>
</dbReference>
<reference evidence="2" key="1">
    <citation type="journal article" date="2020" name="Stud. Mycol.">
        <title>101 Dothideomycetes genomes: a test case for predicting lifestyles and emergence of pathogens.</title>
        <authorList>
            <person name="Haridas S."/>
            <person name="Albert R."/>
            <person name="Binder M."/>
            <person name="Bloem J."/>
            <person name="Labutti K."/>
            <person name="Salamov A."/>
            <person name="Andreopoulos B."/>
            <person name="Baker S."/>
            <person name="Barry K."/>
            <person name="Bills G."/>
            <person name="Bluhm B."/>
            <person name="Cannon C."/>
            <person name="Castanera R."/>
            <person name="Culley D."/>
            <person name="Daum C."/>
            <person name="Ezra D."/>
            <person name="Gonzalez J."/>
            <person name="Henrissat B."/>
            <person name="Kuo A."/>
            <person name="Liang C."/>
            <person name="Lipzen A."/>
            <person name="Lutzoni F."/>
            <person name="Magnuson J."/>
            <person name="Mondo S."/>
            <person name="Nolan M."/>
            <person name="Ohm R."/>
            <person name="Pangilinan J."/>
            <person name="Park H.-J."/>
            <person name="Ramirez L."/>
            <person name="Alfaro M."/>
            <person name="Sun H."/>
            <person name="Tritt A."/>
            <person name="Yoshinaga Y."/>
            <person name="Zwiers L.-H."/>
            <person name="Turgeon B."/>
            <person name="Goodwin S."/>
            <person name="Spatafora J."/>
            <person name="Crous P."/>
            <person name="Grigoriev I."/>
        </authorList>
    </citation>
    <scope>NUCLEOTIDE SEQUENCE</scope>
    <source>
        <strain evidence="2">CBS 113389</strain>
    </source>
</reference>
<dbReference type="RefSeq" id="XP_033585134.1">
    <property type="nucleotide sequence ID" value="XM_033734864.1"/>
</dbReference>
<keyword evidence="1" id="KW-0732">Signal</keyword>
<feature type="signal peptide" evidence="1">
    <location>
        <begin position="1"/>
        <end position="19"/>
    </location>
</feature>
<gene>
    <name evidence="2" type="ORF">BDY17DRAFT_305416</name>
</gene>
<sequence>MASSIELSLLLNNLAAATAIMETFTKSLQAKDSQMEELIKANQAKDVQIEALTKVIQAKENKADFTAMREQILANALVLWPMARVSDTHYMHDSTPPDFHMVVHGKDSSFQAVVVHGRPMRGTKHPFIEGNSAKSPEEAMRVLLVATMSLLDYFSELFIMLDEDDEDECKTTEGGQWYGPEEA</sequence>
<dbReference type="Proteomes" id="UP000799767">
    <property type="component" value="Unassembled WGS sequence"/>
</dbReference>
<accession>A0A6A6PFQ3</accession>
<protein>
    <submittedName>
        <fullName evidence="2">Uncharacterized protein</fullName>
    </submittedName>
</protein>
<proteinExistence type="predicted"/>
<keyword evidence="3" id="KW-1185">Reference proteome</keyword>
<feature type="chain" id="PRO_5025442542" evidence="1">
    <location>
        <begin position="20"/>
        <end position="183"/>
    </location>
</feature>
<name>A0A6A6PFQ3_9PEZI</name>
<evidence type="ECO:0000313" key="2">
    <source>
        <dbReference type="EMBL" id="KAF2478564.1"/>
    </source>
</evidence>
<evidence type="ECO:0000256" key="1">
    <source>
        <dbReference type="SAM" id="SignalP"/>
    </source>
</evidence>
<organism evidence="2 3">
    <name type="scientific">Neohortaea acidophila</name>
    <dbReference type="NCBI Taxonomy" id="245834"/>
    <lineage>
        <taxon>Eukaryota</taxon>
        <taxon>Fungi</taxon>
        <taxon>Dikarya</taxon>
        <taxon>Ascomycota</taxon>
        <taxon>Pezizomycotina</taxon>
        <taxon>Dothideomycetes</taxon>
        <taxon>Dothideomycetidae</taxon>
        <taxon>Mycosphaerellales</taxon>
        <taxon>Teratosphaeriaceae</taxon>
        <taxon>Neohortaea</taxon>
    </lineage>
</organism>
<evidence type="ECO:0000313" key="3">
    <source>
        <dbReference type="Proteomes" id="UP000799767"/>
    </source>
</evidence>
<dbReference type="AlphaFoldDB" id="A0A6A6PFQ3"/>